<evidence type="ECO:0008006" key="4">
    <source>
        <dbReference type="Google" id="ProtNLM"/>
    </source>
</evidence>
<dbReference type="EMBL" id="CP040871">
    <property type="protein sequence ID" value="QDA58435.1"/>
    <property type="molecule type" value="Genomic_DNA"/>
</dbReference>
<feature type="transmembrane region" description="Helical" evidence="1">
    <location>
        <begin position="86"/>
        <end position="104"/>
    </location>
</feature>
<dbReference type="AlphaFoldDB" id="A0A5B7ZUV8"/>
<protein>
    <recommendedName>
        <fullName evidence="4">Zinc-ribbon domain-containing protein</fullName>
    </recommendedName>
</protein>
<proteinExistence type="predicted"/>
<accession>A0A5B7ZUV8</accession>
<keyword evidence="1" id="KW-0472">Membrane</keyword>
<dbReference type="OrthoDB" id="160187at2"/>
<gene>
    <name evidence="2" type="ORF">FHQ07_03825</name>
</gene>
<evidence type="ECO:0000256" key="1">
    <source>
        <dbReference type="SAM" id="Phobius"/>
    </source>
</evidence>
<evidence type="ECO:0000313" key="3">
    <source>
        <dbReference type="Proteomes" id="UP000308149"/>
    </source>
</evidence>
<organism evidence="2 3">
    <name type="scientific">Thermomonas aquatica</name>
    <dbReference type="NCBI Taxonomy" id="2202149"/>
    <lineage>
        <taxon>Bacteria</taxon>
        <taxon>Pseudomonadati</taxon>
        <taxon>Pseudomonadota</taxon>
        <taxon>Gammaproteobacteria</taxon>
        <taxon>Lysobacterales</taxon>
        <taxon>Lysobacteraceae</taxon>
        <taxon>Thermomonas</taxon>
    </lineage>
</organism>
<evidence type="ECO:0000313" key="2">
    <source>
        <dbReference type="EMBL" id="QDA58435.1"/>
    </source>
</evidence>
<keyword evidence="1" id="KW-0812">Transmembrane</keyword>
<dbReference type="KEGG" id="thes:FHQ07_03825"/>
<name>A0A5B7ZUV8_9GAMM</name>
<keyword evidence="1" id="KW-1133">Transmembrane helix</keyword>
<reference evidence="2 3" key="1">
    <citation type="submission" date="2019-06" db="EMBL/GenBank/DDBJ databases">
        <title>Thermomonas aquatica sp. nov., isolated from an industrial wastewater treatment plant.</title>
        <authorList>
            <person name="Jeon J.H."/>
            <person name="Park D.-S."/>
        </authorList>
    </citation>
    <scope>NUCLEOTIDE SEQUENCE [LARGE SCALE GENOMIC DNA]</scope>
    <source>
        <strain evidence="2 3">SY21</strain>
    </source>
</reference>
<sequence>MFMIGQGERTVPVGPPEPQHCPRCEEVTDFQPQLKYKFGQFDLLFGFVYDKRYQLTCPECNHGWHLDKRSMEQNIGKLPIPFHIRFGFVILLGLAAALGAAYMVTHAAA</sequence>
<dbReference type="Proteomes" id="UP000308149">
    <property type="component" value="Chromosome"/>
</dbReference>
<keyword evidence="3" id="KW-1185">Reference proteome</keyword>